<dbReference type="EMBL" id="JARBWL010000001">
    <property type="protein sequence ID" value="MDI2591507.1"/>
    <property type="molecule type" value="Genomic_DNA"/>
</dbReference>
<dbReference type="Gene3D" id="1.10.10.60">
    <property type="entry name" value="Homeodomain-like"/>
    <property type="match status" value="1"/>
</dbReference>
<dbReference type="InterPro" id="IPR050204">
    <property type="entry name" value="AraC_XylS_family_regulators"/>
</dbReference>
<dbReference type="RefSeq" id="WP_259495921.1">
    <property type="nucleotide sequence ID" value="NZ_JARBWL010000001.1"/>
</dbReference>
<dbReference type="SUPFAM" id="SSF46689">
    <property type="entry name" value="Homeodomain-like"/>
    <property type="match status" value="1"/>
</dbReference>
<dbReference type="PROSITE" id="PS01124">
    <property type="entry name" value="HTH_ARAC_FAMILY_2"/>
    <property type="match status" value="1"/>
</dbReference>
<keyword evidence="3" id="KW-0804">Transcription</keyword>
<name>A0ABT6QKU4_9PSED</name>
<dbReference type="Pfam" id="PF12833">
    <property type="entry name" value="HTH_18"/>
    <property type="match status" value="1"/>
</dbReference>
<keyword evidence="2" id="KW-0238">DNA-binding</keyword>
<dbReference type="PANTHER" id="PTHR46796">
    <property type="entry name" value="HTH-TYPE TRANSCRIPTIONAL ACTIVATOR RHAS-RELATED"/>
    <property type="match status" value="1"/>
</dbReference>
<accession>A0ABT6QKU4</accession>
<comment type="caution">
    <text evidence="6">The sequence shown here is derived from an EMBL/GenBank/DDBJ whole genome shotgun (WGS) entry which is preliminary data.</text>
</comment>
<protein>
    <submittedName>
        <fullName evidence="6">AraC family transcriptional regulator</fullName>
    </submittedName>
</protein>
<reference evidence="6 7" key="1">
    <citation type="submission" date="2023-02" db="EMBL/GenBank/DDBJ databases">
        <title>Pseudomonas chrutzelriedensis sp. nov., a potently antifungal strain isolated from moss.</title>
        <authorList>
            <person name="Schnyder A."/>
            <person name="Kalawong R."/>
            <person name="Eberl L."/>
            <person name="Agnoli K."/>
        </authorList>
    </citation>
    <scope>NUCLEOTIDE SEQUENCE [LARGE SCALE GENOMIC DNA]</scope>
    <source>
        <strain evidence="6 7">681</strain>
    </source>
</reference>
<evidence type="ECO:0000313" key="7">
    <source>
        <dbReference type="Proteomes" id="UP001159100"/>
    </source>
</evidence>
<keyword evidence="1" id="KW-0805">Transcription regulation</keyword>
<evidence type="ECO:0000256" key="3">
    <source>
        <dbReference type="ARBA" id="ARBA00023163"/>
    </source>
</evidence>
<evidence type="ECO:0000256" key="1">
    <source>
        <dbReference type="ARBA" id="ARBA00023015"/>
    </source>
</evidence>
<dbReference type="InterPro" id="IPR009057">
    <property type="entry name" value="Homeodomain-like_sf"/>
</dbReference>
<evidence type="ECO:0000256" key="4">
    <source>
        <dbReference type="ARBA" id="ARBA00037345"/>
    </source>
</evidence>
<evidence type="ECO:0000256" key="2">
    <source>
        <dbReference type="ARBA" id="ARBA00023125"/>
    </source>
</evidence>
<gene>
    <name evidence="6" type="ORF">POF45_08735</name>
</gene>
<feature type="domain" description="HTH araC/xylS-type" evidence="5">
    <location>
        <begin position="123"/>
        <end position="220"/>
    </location>
</feature>
<proteinExistence type="predicted"/>
<sequence length="227" mass="25175">MTADIEWTGRLWLGRDYGLIHGVPGRTAPHAHYAHQLILAPGRPLTVSLDGVIQTARRLFIPSHVSHAIVEATDAVFTVYVEPQAFDVQALRDALFDTVATPHNLINALHDCPRRALGDPRLERALSTLDSLLTDKVQTRALADEAHLSSSQLQRLFASQLGLPVRRLVLWRRLRRAMALILAGRSVTESAHEAGFADSAHFSRSLKKLFGVTARQGLRHIDLQLLD</sequence>
<keyword evidence="7" id="KW-1185">Reference proteome</keyword>
<dbReference type="Proteomes" id="UP001159100">
    <property type="component" value="Unassembled WGS sequence"/>
</dbReference>
<evidence type="ECO:0000259" key="5">
    <source>
        <dbReference type="PROSITE" id="PS01124"/>
    </source>
</evidence>
<dbReference type="SMART" id="SM00342">
    <property type="entry name" value="HTH_ARAC"/>
    <property type="match status" value="1"/>
</dbReference>
<comment type="function">
    <text evidence="4">Regulatory protein of the TOL plasmid xyl operons. XylS activates the xylXYZLTEGFJQKIH operon required for the degradation of toluene, m-xylene and p-xylene.</text>
</comment>
<dbReference type="InterPro" id="IPR018060">
    <property type="entry name" value="HTH_AraC"/>
</dbReference>
<evidence type="ECO:0000313" key="6">
    <source>
        <dbReference type="EMBL" id="MDI2591507.1"/>
    </source>
</evidence>
<organism evidence="6 7">
    <name type="scientific">Pseudomonas fungipugnans</name>
    <dbReference type="NCBI Taxonomy" id="3024217"/>
    <lineage>
        <taxon>Bacteria</taxon>
        <taxon>Pseudomonadati</taxon>
        <taxon>Pseudomonadota</taxon>
        <taxon>Gammaproteobacteria</taxon>
        <taxon>Pseudomonadales</taxon>
        <taxon>Pseudomonadaceae</taxon>
        <taxon>Pseudomonas</taxon>
    </lineage>
</organism>